<evidence type="ECO:0000313" key="1">
    <source>
        <dbReference type="EMBL" id="CAB0008269.1"/>
    </source>
</evidence>
<proteinExistence type="predicted"/>
<gene>
    <name evidence="1" type="ORF">NTEN_LOCUS13515</name>
</gene>
<accession>A0A6H5GYY7</accession>
<protein>
    <submittedName>
        <fullName evidence="1">Uncharacterized protein</fullName>
    </submittedName>
</protein>
<evidence type="ECO:0000313" key="2">
    <source>
        <dbReference type="Proteomes" id="UP000479000"/>
    </source>
</evidence>
<organism evidence="1 2">
    <name type="scientific">Nesidiocoris tenuis</name>
    <dbReference type="NCBI Taxonomy" id="355587"/>
    <lineage>
        <taxon>Eukaryota</taxon>
        <taxon>Metazoa</taxon>
        <taxon>Ecdysozoa</taxon>
        <taxon>Arthropoda</taxon>
        <taxon>Hexapoda</taxon>
        <taxon>Insecta</taxon>
        <taxon>Pterygota</taxon>
        <taxon>Neoptera</taxon>
        <taxon>Paraneoptera</taxon>
        <taxon>Hemiptera</taxon>
        <taxon>Heteroptera</taxon>
        <taxon>Panheteroptera</taxon>
        <taxon>Cimicomorpha</taxon>
        <taxon>Miridae</taxon>
        <taxon>Dicyphina</taxon>
        <taxon>Nesidiocoris</taxon>
    </lineage>
</organism>
<keyword evidence="2" id="KW-1185">Reference proteome</keyword>
<dbReference type="AlphaFoldDB" id="A0A6H5GYY7"/>
<reference evidence="1 2" key="1">
    <citation type="submission" date="2020-02" db="EMBL/GenBank/DDBJ databases">
        <authorList>
            <person name="Ferguson B K."/>
        </authorList>
    </citation>
    <scope>NUCLEOTIDE SEQUENCE [LARGE SCALE GENOMIC DNA]</scope>
</reference>
<name>A0A6H5GYY7_9HEMI</name>
<dbReference type="EMBL" id="CADCXU010020321">
    <property type="protein sequence ID" value="CAB0008269.1"/>
    <property type="molecule type" value="Genomic_DNA"/>
</dbReference>
<sequence>MKNEELSKPPFQASASCPVTEVASGVPCRPRGDGQNQSRHVPLASQFSLHTEIKIKDFYQKVKCPGHGKTVQFLITNSPPILERISTLFKVINFNHSRSKPIDEFCRRY</sequence>
<dbReference type="Proteomes" id="UP000479000">
    <property type="component" value="Unassembled WGS sequence"/>
</dbReference>